<evidence type="ECO:0000313" key="2">
    <source>
        <dbReference type="Proteomes" id="UP000018747"/>
    </source>
</evidence>
<reference evidence="1" key="1">
    <citation type="submission" date="2013-05" db="EMBL/GenBank/DDBJ databases">
        <authorList>
            <person name="Harkins D.M."/>
            <person name="Durkin A.S."/>
            <person name="Brinkac L.M."/>
            <person name="Haft D.H."/>
            <person name="Selengut J.D."/>
            <person name="Sanka R."/>
            <person name="DePew J."/>
            <person name="Purushe J."/>
            <person name="Hartskeerl R.A."/>
            <person name="Ahmed A."/>
            <person name="van der Linden H."/>
            <person name="Goris M.G.A."/>
            <person name="Vinetz J.M."/>
            <person name="Sutton G.G."/>
            <person name="Nierman W.C."/>
            <person name="Fouts D.E."/>
        </authorList>
    </citation>
    <scope>NUCLEOTIDE SEQUENCE [LARGE SCALE GENOMIC DNA]</scope>
    <source>
        <strain evidence="1">L 60</strain>
    </source>
</reference>
<dbReference type="Proteomes" id="UP000018747">
    <property type="component" value="Unassembled WGS sequence"/>
</dbReference>
<dbReference type="EMBL" id="AHMT02000027">
    <property type="protein sequence ID" value="EQA62803.1"/>
    <property type="molecule type" value="Genomic_DNA"/>
</dbReference>
<sequence>MSKILRLNTGFVLKLTVFYFIGISSREITMQRIFQNAFTEFRGKSKKIQDLRIY</sequence>
<dbReference type="AlphaFoldDB" id="V6IEH8"/>
<name>V6IEH8_9LEPT</name>
<gene>
    <name evidence="1" type="ORF">LEP1GSC062_1065</name>
</gene>
<organism evidence="1 2">
    <name type="scientific">Leptospira alexanderi serovar Manhao 3 str. L 60</name>
    <dbReference type="NCBI Taxonomy" id="1049759"/>
    <lineage>
        <taxon>Bacteria</taxon>
        <taxon>Pseudomonadati</taxon>
        <taxon>Spirochaetota</taxon>
        <taxon>Spirochaetia</taxon>
        <taxon>Leptospirales</taxon>
        <taxon>Leptospiraceae</taxon>
        <taxon>Leptospira</taxon>
    </lineage>
</organism>
<comment type="caution">
    <text evidence="1">The sequence shown here is derived from an EMBL/GenBank/DDBJ whole genome shotgun (WGS) entry which is preliminary data.</text>
</comment>
<accession>V6IEH8</accession>
<proteinExistence type="predicted"/>
<evidence type="ECO:0000313" key="1">
    <source>
        <dbReference type="EMBL" id="EQA62803.1"/>
    </source>
</evidence>
<keyword evidence="2" id="KW-1185">Reference proteome</keyword>
<protein>
    <submittedName>
        <fullName evidence="1">Uncharacterized protein</fullName>
    </submittedName>
</protein>